<dbReference type="AlphaFoldDB" id="A0A1N6GXF4"/>
<dbReference type="InterPro" id="IPR029063">
    <property type="entry name" value="SAM-dependent_MTases_sf"/>
</dbReference>
<dbReference type="Proteomes" id="UP000185062">
    <property type="component" value="Unassembled WGS sequence"/>
</dbReference>
<evidence type="ECO:0000313" key="4">
    <source>
        <dbReference type="Proteomes" id="UP000185062"/>
    </source>
</evidence>
<dbReference type="SUPFAM" id="SSF53335">
    <property type="entry name" value="S-adenosyl-L-methionine-dependent methyltransferases"/>
    <property type="match status" value="1"/>
</dbReference>
<dbReference type="GO" id="GO:0032259">
    <property type="term" value="P:methylation"/>
    <property type="evidence" value="ECO:0007669"/>
    <property type="project" value="UniProtKB-KW"/>
</dbReference>
<dbReference type="Gene3D" id="3.40.50.150">
    <property type="entry name" value="Vaccinia Virus protein VP39"/>
    <property type="match status" value="1"/>
</dbReference>
<evidence type="ECO:0000259" key="1">
    <source>
        <dbReference type="Pfam" id="PF10119"/>
    </source>
</evidence>
<dbReference type="Pfam" id="PF10119">
    <property type="entry name" value="MethyTransf_Reg"/>
    <property type="match status" value="1"/>
</dbReference>
<evidence type="ECO:0000313" key="3">
    <source>
        <dbReference type="EMBL" id="SIO12261.1"/>
    </source>
</evidence>
<gene>
    <name evidence="3" type="ORF">SAMN02743940_0917</name>
</gene>
<feature type="domain" description="Methyltransferase regulatory" evidence="1">
    <location>
        <begin position="217"/>
        <end position="300"/>
    </location>
</feature>
<dbReference type="InterPro" id="IPR018773">
    <property type="entry name" value="MeTrfase_reg_dom_prd"/>
</dbReference>
<keyword evidence="4" id="KW-1185">Reference proteome</keyword>
<dbReference type="InterPro" id="IPR041698">
    <property type="entry name" value="Methyltransf_25"/>
</dbReference>
<proteinExistence type="predicted"/>
<keyword evidence="3" id="KW-0489">Methyltransferase</keyword>
<name>A0A1N6GXF4_9PROT</name>
<dbReference type="EMBL" id="FSRO01000001">
    <property type="protein sequence ID" value="SIO12261.1"/>
    <property type="molecule type" value="Genomic_DNA"/>
</dbReference>
<accession>A0A1N6GXF4</accession>
<dbReference type="Pfam" id="PF13649">
    <property type="entry name" value="Methyltransf_25"/>
    <property type="match status" value="1"/>
</dbReference>
<dbReference type="eggNOG" id="COG0500">
    <property type="taxonomic scope" value="Bacteria"/>
</dbReference>
<keyword evidence="3" id="KW-0808">Transferase</keyword>
<evidence type="ECO:0000259" key="2">
    <source>
        <dbReference type="Pfam" id="PF13649"/>
    </source>
</evidence>
<dbReference type="GO" id="GO:0008168">
    <property type="term" value="F:methyltransferase activity"/>
    <property type="evidence" value="ECO:0007669"/>
    <property type="project" value="UniProtKB-KW"/>
</dbReference>
<sequence length="512" mass="57361">MNKDWSQGYFTDVGYTFGYYRELSPTFIRFCLLLQGIAAPDPADAHYCELGIGQGLSLNLHAATHTGRFWGTDFNPAQAAFAQGLTRATGLTTDIRDESFDELLQTDLPPMDFITLHGIWTWVSPENHQQIVALARKRLKPGGVLYISYNTLPGWSAAAPLRQLFALHDRYAGRTQTALTRVDAAVQFADRLLGCNPAYSRAIPGIADRLRQIKEQNRHYVAHEYFNREWNVMYFVDVAEQLAAAKLEFAASAALLDTVDAIHLNPAAQTMLKEIEHPVLREQLRDYFTFSQFRRDLFMRGTCRLSAQEKHQRLLDTRFVLLQAPADVPRKVTGSLLEGDLQAAIYEPLLSVLAERDFAPKSLRVLCASGEKAAVSSAQVLEAMIILVGMGHVSPCQDEAAVKQVRGNSERMNAEILRRAVYSRDIAYLAAPVIGGAVPVSRVQQLFLLAKVRQQPNPVLFAWQVFKDNNERLVKAGQVIDNEADSLQELERLYVTFNQQTRLLLKAVGAVR</sequence>
<protein>
    <submittedName>
        <fullName evidence="3">Methyltransferase domain-containing protein</fullName>
    </submittedName>
</protein>
<dbReference type="CDD" id="cd02440">
    <property type="entry name" value="AdoMet_MTases"/>
    <property type="match status" value="1"/>
</dbReference>
<feature type="domain" description="Methyltransferase" evidence="2">
    <location>
        <begin position="49"/>
        <end position="143"/>
    </location>
</feature>
<reference evidence="3 4" key="1">
    <citation type="submission" date="2016-12" db="EMBL/GenBank/DDBJ databases">
        <authorList>
            <person name="Song W.-J."/>
            <person name="Kurnit D.M."/>
        </authorList>
    </citation>
    <scope>NUCLEOTIDE SEQUENCE [LARGE SCALE GENOMIC DNA]</scope>
    <source>
        <strain evidence="3 4">ATCC 49181</strain>
    </source>
</reference>
<dbReference type="STRING" id="44575.SAMN05216419_1002123"/>
<organism evidence="3 4">
    <name type="scientific">Nitrosomonas cryotolerans ATCC 49181</name>
    <dbReference type="NCBI Taxonomy" id="1131553"/>
    <lineage>
        <taxon>Bacteria</taxon>
        <taxon>Pseudomonadati</taxon>
        <taxon>Pseudomonadota</taxon>
        <taxon>Betaproteobacteria</taxon>
        <taxon>Nitrosomonadales</taxon>
        <taxon>Nitrosomonadaceae</taxon>
        <taxon>Nitrosomonas</taxon>
    </lineage>
</organism>